<dbReference type="OrthoDB" id="7358785at2"/>
<name>A0A2P8H650_9BACI</name>
<protein>
    <submittedName>
        <fullName evidence="1">Terminase small subunit</fullName>
    </submittedName>
</protein>
<keyword evidence="2" id="KW-1185">Reference proteome</keyword>
<dbReference type="GO" id="GO:0051276">
    <property type="term" value="P:chromosome organization"/>
    <property type="evidence" value="ECO:0007669"/>
    <property type="project" value="InterPro"/>
</dbReference>
<dbReference type="Proteomes" id="UP000242310">
    <property type="component" value="Unassembled WGS sequence"/>
</dbReference>
<accession>A0A2P8H650</accession>
<dbReference type="InterPro" id="IPR038713">
    <property type="entry name" value="Terminase_Gp1_N_sf"/>
</dbReference>
<evidence type="ECO:0000313" key="2">
    <source>
        <dbReference type="Proteomes" id="UP000242310"/>
    </source>
</evidence>
<gene>
    <name evidence="1" type="ORF">B0H94_11828</name>
</gene>
<comment type="caution">
    <text evidence="1">The sequence shown here is derived from an EMBL/GenBank/DDBJ whole genome shotgun (WGS) entry which is preliminary data.</text>
</comment>
<sequence length="144" mass="16377">MSDLTAKQEKFVQGLVSGLSQREAYKQAGYSTNMSAERMDTAANKVLKNAKVSTRYEELMQEHRQKALWTREEAVNDLIWLKDQSKYSIEAAGVRQANSNAMLNAIKELNAIEGLYEREEEGGERVLIVQDKEAMRKAMQDEDS</sequence>
<reference evidence="1 2" key="1">
    <citation type="submission" date="2018-03" db="EMBL/GenBank/DDBJ databases">
        <title>Genomic Encyclopedia of Type Strains, Phase III (KMG-III): the genomes of soil and plant-associated and newly described type strains.</title>
        <authorList>
            <person name="Whitman W."/>
        </authorList>
    </citation>
    <scope>NUCLEOTIDE SEQUENCE [LARGE SCALE GENOMIC DNA]</scope>
    <source>
        <strain evidence="1 2">CGMCC 1.07653</strain>
    </source>
</reference>
<organism evidence="1 2">
    <name type="scientific">Salsuginibacillus halophilus</name>
    <dbReference type="NCBI Taxonomy" id="517424"/>
    <lineage>
        <taxon>Bacteria</taxon>
        <taxon>Bacillati</taxon>
        <taxon>Bacillota</taxon>
        <taxon>Bacilli</taxon>
        <taxon>Bacillales</taxon>
        <taxon>Bacillaceae</taxon>
        <taxon>Salsuginibacillus</taxon>
    </lineage>
</organism>
<dbReference type="Gene3D" id="1.10.10.1400">
    <property type="entry name" value="Terminase, small subunit, N-terminal DNA-binding domain, HTH motif"/>
    <property type="match status" value="1"/>
</dbReference>
<evidence type="ECO:0000313" key="1">
    <source>
        <dbReference type="EMBL" id="PSL41715.1"/>
    </source>
</evidence>
<dbReference type="InterPro" id="IPR005335">
    <property type="entry name" value="Terminase_ssu"/>
</dbReference>
<dbReference type="RefSeq" id="WP_106589891.1">
    <property type="nucleotide sequence ID" value="NZ_PYAV01000018.1"/>
</dbReference>
<proteinExistence type="predicted"/>
<dbReference type="Pfam" id="PF03592">
    <property type="entry name" value="Terminase_2"/>
    <property type="match status" value="1"/>
</dbReference>
<dbReference type="AlphaFoldDB" id="A0A2P8H650"/>
<dbReference type="EMBL" id="PYAV01000018">
    <property type="protein sequence ID" value="PSL41715.1"/>
    <property type="molecule type" value="Genomic_DNA"/>
</dbReference>